<protein>
    <submittedName>
        <fullName evidence="4">Serine recombinase</fullName>
    </submittedName>
</protein>
<name>A0A5J4IQK3_9FLAO</name>
<evidence type="ECO:0000256" key="1">
    <source>
        <dbReference type="SAM" id="Coils"/>
    </source>
</evidence>
<dbReference type="PROSITE" id="PS51737">
    <property type="entry name" value="RECOMBINASE_DNA_BIND"/>
    <property type="match status" value="1"/>
</dbReference>
<dbReference type="Gene3D" id="3.40.50.1390">
    <property type="entry name" value="Resolvase, N-terminal catalytic domain"/>
    <property type="match status" value="1"/>
</dbReference>
<dbReference type="AlphaFoldDB" id="A0A5J4IQK3"/>
<dbReference type="SUPFAM" id="SSF53041">
    <property type="entry name" value="Resolvase-like"/>
    <property type="match status" value="1"/>
</dbReference>
<dbReference type="GO" id="GO:0000150">
    <property type="term" value="F:DNA strand exchange activity"/>
    <property type="evidence" value="ECO:0007669"/>
    <property type="project" value="InterPro"/>
</dbReference>
<keyword evidence="1" id="KW-0175">Coiled coil</keyword>
<evidence type="ECO:0000259" key="2">
    <source>
        <dbReference type="PROSITE" id="PS51736"/>
    </source>
</evidence>
<proteinExistence type="predicted"/>
<dbReference type="PANTHER" id="PTHR30461">
    <property type="entry name" value="DNA-INVERTASE FROM LAMBDOID PROPHAGE"/>
    <property type="match status" value="1"/>
</dbReference>
<dbReference type="InterPro" id="IPR036162">
    <property type="entry name" value="Resolvase-like_N_sf"/>
</dbReference>
<sequence>MMKKTAVIMSRVSSDDQVRGYSLDVQFEQLTKHCQRHDIDILKHYREDHSAKNFNRPEFQIFLEYAKRHKNQIDYLFITTWDRFSRNMTDANLMLRTLRALGIEVQAIEQPIDFSIPESKAMLAIYLVFPEIDNDRRSLKIRGGIRGSLKAGRWCRQAPIGYKNTRDDENKPIIIPSEKAKHIQYAYNEIIKGKSQADIRKDIKEKGVIISRNNISLILKNPMYMGKIVVPAKDDEPKVLVEGLHEAIISEETFYQVQNILNKRKRKSNRPVYNSLREELPLRGLIYCSNCNGKMTGSPSRSQNGKQYFYYHCNHCKKDRISAINANKTIESILDDFKFSKGAETIYEMMVQKLLSGNEQQVAIKRKKLNAEIVQTRKRLEKLQDLYIDGKMEIDAYTETYDRYSLKRESLKLELKSLQTGNSQYRIWLNKGVHLLKNLKEYYKKSSVKQKQMLLSSIFPENLFFEGNECRTARINDVLRFILQIDNTLGHKKRGQFSTKLKLSSRVEKGGITPPPIVRFNFYWLNSELTRIFFIRTFQAIFTSPLTQRSIQYS</sequence>
<evidence type="ECO:0000259" key="3">
    <source>
        <dbReference type="PROSITE" id="PS51737"/>
    </source>
</evidence>
<dbReference type="InterPro" id="IPR038109">
    <property type="entry name" value="DNA_bind_recomb_sf"/>
</dbReference>
<dbReference type="InterPro" id="IPR011109">
    <property type="entry name" value="DNA_bind_recombinase_dom"/>
</dbReference>
<dbReference type="SMART" id="SM00857">
    <property type="entry name" value="Resolvase"/>
    <property type="match status" value="1"/>
</dbReference>
<feature type="domain" description="Resolvase/invertase-type recombinase catalytic" evidence="2">
    <location>
        <begin position="5"/>
        <end position="152"/>
    </location>
</feature>
<evidence type="ECO:0000313" key="5">
    <source>
        <dbReference type="Proteomes" id="UP000326509"/>
    </source>
</evidence>
<dbReference type="Pfam" id="PF07508">
    <property type="entry name" value="Recombinase"/>
    <property type="match status" value="1"/>
</dbReference>
<dbReference type="InterPro" id="IPR050639">
    <property type="entry name" value="SSR_resolvase"/>
</dbReference>
<feature type="coiled-coil region" evidence="1">
    <location>
        <begin position="366"/>
        <end position="414"/>
    </location>
</feature>
<comment type="caution">
    <text evidence="4">The sequence shown here is derived from an EMBL/GenBank/DDBJ whole genome shotgun (WGS) entry which is preliminary data.</text>
</comment>
<dbReference type="CDD" id="cd00338">
    <property type="entry name" value="Ser_Recombinase"/>
    <property type="match status" value="1"/>
</dbReference>
<dbReference type="PROSITE" id="PS51736">
    <property type="entry name" value="RECOMBINASES_3"/>
    <property type="match status" value="1"/>
</dbReference>
<evidence type="ECO:0000313" key="4">
    <source>
        <dbReference type="EMBL" id="GER60125.1"/>
    </source>
</evidence>
<organism evidence="4 5">
    <name type="scientific">Patiriisocius marinus</name>
    <dbReference type="NCBI Taxonomy" id="1397112"/>
    <lineage>
        <taxon>Bacteria</taxon>
        <taxon>Pseudomonadati</taxon>
        <taxon>Bacteroidota</taxon>
        <taxon>Flavobacteriia</taxon>
        <taxon>Flavobacteriales</taxon>
        <taxon>Flavobacteriaceae</taxon>
        <taxon>Patiriisocius</taxon>
    </lineage>
</organism>
<dbReference type="Pfam" id="PF13408">
    <property type="entry name" value="Zn_ribbon_recom"/>
    <property type="match status" value="1"/>
</dbReference>
<dbReference type="Gene3D" id="3.90.1750.20">
    <property type="entry name" value="Putative Large Serine Recombinase, Chain B, Domain 2"/>
    <property type="match status" value="1"/>
</dbReference>
<dbReference type="InterPro" id="IPR006119">
    <property type="entry name" value="Resolv_N"/>
</dbReference>
<dbReference type="Pfam" id="PF00239">
    <property type="entry name" value="Resolvase"/>
    <property type="match status" value="1"/>
</dbReference>
<dbReference type="PANTHER" id="PTHR30461:SF23">
    <property type="entry name" value="DNA RECOMBINASE-RELATED"/>
    <property type="match status" value="1"/>
</dbReference>
<dbReference type="InterPro" id="IPR025827">
    <property type="entry name" value="Zn_ribbon_recom_dom"/>
</dbReference>
<dbReference type="EMBL" id="BKCG01000005">
    <property type="protein sequence ID" value="GER60125.1"/>
    <property type="molecule type" value="Genomic_DNA"/>
</dbReference>
<reference evidence="4 5" key="1">
    <citation type="submission" date="2019-08" db="EMBL/GenBank/DDBJ databases">
        <title>Draft genome sequence of Ulvibacter marinus type strain NBRC 109484.</title>
        <authorList>
            <person name="Kawano K."/>
            <person name="Ushijima N."/>
            <person name="Kihara M."/>
            <person name="Itoh H."/>
        </authorList>
    </citation>
    <scope>NUCLEOTIDE SEQUENCE [LARGE SCALE GENOMIC DNA]</scope>
    <source>
        <strain evidence="4 5">NBRC 109484</strain>
    </source>
</reference>
<gene>
    <name evidence="4" type="primary">ccrB</name>
    <name evidence="4" type="ORF">ULMA_22330</name>
</gene>
<keyword evidence="5" id="KW-1185">Reference proteome</keyword>
<dbReference type="GO" id="GO:0003677">
    <property type="term" value="F:DNA binding"/>
    <property type="evidence" value="ECO:0007669"/>
    <property type="project" value="InterPro"/>
</dbReference>
<dbReference type="Proteomes" id="UP000326509">
    <property type="component" value="Unassembled WGS sequence"/>
</dbReference>
<feature type="domain" description="Recombinase" evidence="3">
    <location>
        <begin position="159"/>
        <end position="267"/>
    </location>
</feature>
<accession>A0A5J4IQK3</accession>